<organism evidence="2">
    <name type="scientific">marine sediment metagenome</name>
    <dbReference type="NCBI Taxonomy" id="412755"/>
    <lineage>
        <taxon>unclassified sequences</taxon>
        <taxon>metagenomes</taxon>
        <taxon>ecological metagenomes</taxon>
    </lineage>
</organism>
<dbReference type="Gene3D" id="2.30.130.30">
    <property type="entry name" value="Hypothetical protein"/>
    <property type="match status" value="1"/>
</dbReference>
<name>A0A0F9TJZ5_9ZZZZ</name>
<dbReference type="AlphaFoldDB" id="A0A0F9TJZ5"/>
<dbReference type="EMBL" id="LAZR01000313">
    <property type="protein sequence ID" value="KKN75237.1"/>
    <property type="molecule type" value="Genomic_DNA"/>
</dbReference>
<dbReference type="InterPro" id="IPR007374">
    <property type="entry name" value="ASCH_domain"/>
</dbReference>
<feature type="domain" description="ASCH" evidence="1">
    <location>
        <begin position="4"/>
        <end position="85"/>
    </location>
</feature>
<dbReference type="CDD" id="cd06554">
    <property type="entry name" value="ASCH_ASC-1_like"/>
    <property type="match status" value="1"/>
</dbReference>
<reference evidence="2" key="1">
    <citation type="journal article" date="2015" name="Nature">
        <title>Complex archaea that bridge the gap between prokaryotes and eukaryotes.</title>
        <authorList>
            <person name="Spang A."/>
            <person name="Saw J.H."/>
            <person name="Jorgensen S.L."/>
            <person name="Zaremba-Niedzwiedzka K."/>
            <person name="Martijn J."/>
            <person name="Lind A.E."/>
            <person name="van Eijk R."/>
            <person name="Schleper C."/>
            <person name="Guy L."/>
            <person name="Ettema T.J."/>
        </authorList>
    </citation>
    <scope>NUCLEOTIDE SEQUENCE</scope>
</reference>
<dbReference type="Pfam" id="PF04266">
    <property type="entry name" value="ASCH"/>
    <property type="match status" value="1"/>
</dbReference>
<proteinExistence type="predicted"/>
<accession>A0A0F9TJZ5</accession>
<evidence type="ECO:0000313" key="2">
    <source>
        <dbReference type="EMBL" id="KKN75237.1"/>
    </source>
</evidence>
<protein>
    <recommendedName>
        <fullName evidence="1">ASCH domain-containing protein</fullName>
    </recommendedName>
</protein>
<dbReference type="SUPFAM" id="SSF88697">
    <property type="entry name" value="PUA domain-like"/>
    <property type="match status" value="1"/>
</dbReference>
<comment type="caution">
    <text evidence="2">The sequence shown here is derived from an EMBL/GenBank/DDBJ whole genome shotgun (WGS) entry which is preliminary data.</text>
</comment>
<sequence length="147" mass="16220">MKALTLAQPWATLVAAGEKKIETRSWRTRYRGPIAIHAAKSYPAWARELALKPPFAAAVHRIFHGEAPTFPLGAVVAVAELVECVRIDALPLSWAPQSGSAEHAFGDYSPGRFMFRLEAILPLTDIIPTRGALGIWEWDAPWEEAHP</sequence>
<evidence type="ECO:0000259" key="1">
    <source>
        <dbReference type="Pfam" id="PF04266"/>
    </source>
</evidence>
<dbReference type="InterPro" id="IPR015947">
    <property type="entry name" value="PUA-like_sf"/>
</dbReference>
<gene>
    <name evidence="2" type="ORF">LCGC14_0382360</name>
</gene>